<comment type="similarity">
    <text evidence="1">Belongs to the PPR family. P subfamily.</text>
</comment>
<dbReference type="Pfam" id="PF01535">
    <property type="entry name" value="PPR"/>
    <property type="match status" value="1"/>
</dbReference>
<dbReference type="PANTHER" id="PTHR47939">
    <property type="entry name" value="MEMBRANE-ASSOCIATED SALT-INDUCIBLE PROTEIN-LIKE"/>
    <property type="match status" value="1"/>
</dbReference>
<organism evidence="5">
    <name type="scientific">Ananas comosus var. bracteatus</name>
    <name type="common">red pineapple</name>
    <dbReference type="NCBI Taxonomy" id="296719"/>
    <lineage>
        <taxon>Eukaryota</taxon>
        <taxon>Viridiplantae</taxon>
        <taxon>Streptophyta</taxon>
        <taxon>Embryophyta</taxon>
        <taxon>Tracheophyta</taxon>
        <taxon>Spermatophyta</taxon>
        <taxon>Magnoliopsida</taxon>
        <taxon>Liliopsida</taxon>
        <taxon>Poales</taxon>
        <taxon>Bromeliaceae</taxon>
        <taxon>Bromelioideae</taxon>
        <taxon>Ananas</taxon>
    </lineage>
</organism>
<protein>
    <recommendedName>
        <fullName evidence="6">Pentatricopeptide repeat-containing protein</fullName>
    </recommendedName>
</protein>
<evidence type="ECO:0000256" key="3">
    <source>
        <dbReference type="ARBA" id="ARBA00022946"/>
    </source>
</evidence>
<gene>
    <name evidence="5" type="ORF">CB5_LOCUS24689</name>
</gene>
<sequence>MLPPHSPKTLVFPKTRGFSRALSSTHVATIPSKDAGFSLPNWRNGKSESRSKELRLHDAFLYLEFMVGKGHKPDPAQATQLLYDLCKLNKIRKAVRVMELMVRSGKVVEAFSILQNLASKQNASMHDFYRNVISFLCKKGNTYAAFQLLHEITRHGFVPDSYTNSSLIRGLCMEGMLDEAIEIFEVMEENGSVPDLDNYNALILGLCKAQRTDLSFDIYETMIAKGYVPNETTYTILVEGIAHEDETDLAAEVLKELHMRNVISQNTMERITMQYDLE</sequence>
<dbReference type="Gene3D" id="1.25.40.10">
    <property type="entry name" value="Tetratricopeptide repeat domain"/>
    <property type="match status" value="1"/>
</dbReference>
<feature type="repeat" description="PPR" evidence="4">
    <location>
        <begin position="195"/>
        <end position="229"/>
    </location>
</feature>
<keyword evidence="3" id="KW-0809">Transit peptide</keyword>
<evidence type="ECO:0000256" key="2">
    <source>
        <dbReference type="ARBA" id="ARBA00022737"/>
    </source>
</evidence>
<accession>A0A6V7QEL1</accession>
<dbReference type="AlphaFoldDB" id="A0A6V7QEL1"/>
<dbReference type="InterPro" id="IPR002885">
    <property type="entry name" value="PPR_rpt"/>
</dbReference>
<dbReference type="InterPro" id="IPR050667">
    <property type="entry name" value="PPR-containing_protein"/>
</dbReference>
<dbReference type="SUPFAM" id="SSF81901">
    <property type="entry name" value="HCP-like"/>
    <property type="match status" value="1"/>
</dbReference>
<dbReference type="NCBIfam" id="TIGR00756">
    <property type="entry name" value="PPR"/>
    <property type="match status" value="3"/>
</dbReference>
<evidence type="ECO:0000256" key="1">
    <source>
        <dbReference type="ARBA" id="ARBA00007626"/>
    </source>
</evidence>
<dbReference type="EMBL" id="LR862135">
    <property type="protein sequence ID" value="CAD1841478.1"/>
    <property type="molecule type" value="Genomic_DNA"/>
</dbReference>
<evidence type="ECO:0000313" key="5">
    <source>
        <dbReference type="EMBL" id="CAD1841478.1"/>
    </source>
</evidence>
<dbReference type="PANTHER" id="PTHR47939:SF13">
    <property type="entry name" value="OS03G0201400 PROTEIN"/>
    <property type="match status" value="1"/>
</dbReference>
<proteinExistence type="inferred from homology"/>
<evidence type="ECO:0008006" key="6">
    <source>
        <dbReference type="Google" id="ProtNLM"/>
    </source>
</evidence>
<feature type="repeat" description="PPR" evidence="4">
    <location>
        <begin position="160"/>
        <end position="194"/>
    </location>
</feature>
<dbReference type="InterPro" id="IPR011990">
    <property type="entry name" value="TPR-like_helical_dom_sf"/>
</dbReference>
<evidence type="ECO:0000256" key="4">
    <source>
        <dbReference type="PROSITE-ProRule" id="PRU00708"/>
    </source>
</evidence>
<dbReference type="Pfam" id="PF13041">
    <property type="entry name" value="PPR_2"/>
    <property type="match status" value="2"/>
</dbReference>
<dbReference type="PROSITE" id="PS51375">
    <property type="entry name" value="PPR"/>
    <property type="match status" value="2"/>
</dbReference>
<name>A0A6V7QEL1_ANACO</name>
<keyword evidence="2" id="KW-0677">Repeat</keyword>
<reference evidence="5" key="1">
    <citation type="submission" date="2020-07" db="EMBL/GenBank/DDBJ databases">
        <authorList>
            <person name="Lin J."/>
        </authorList>
    </citation>
    <scope>NUCLEOTIDE SEQUENCE</scope>
</reference>